<dbReference type="VEuPathDB" id="PiroplasmaDB:BOVATA_050240"/>
<dbReference type="Proteomes" id="UP000236319">
    <property type="component" value="Unassembled WGS sequence"/>
</dbReference>
<evidence type="ECO:0000313" key="2">
    <source>
        <dbReference type="Proteomes" id="UP000236319"/>
    </source>
</evidence>
<dbReference type="AlphaFoldDB" id="A0A2H6KKK9"/>
<dbReference type="PANTHER" id="PTHR18976:SF34">
    <property type="entry name" value="LIPID-BINDING PROTEIN"/>
    <property type="match status" value="1"/>
</dbReference>
<comment type="caution">
    <text evidence="1">The sequence shown here is derived from an EMBL/GenBank/DDBJ whole genome shotgun (WGS) entry which is preliminary data.</text>
</comment>
<dbReference type="InterPro" id="IPR050163">
    <property type="entry name" value="Apolipoprotein_A1/A4/E"/>
</dbReference>
<dbReference type="RefSeq" id="XP_028869774.1">
    <property type="nucleotide sequence ID" value="XM_029013941.1"/>
</dbReference>
<protein>
    <recommendedName>
        <fullName evidence="3">Extracellular matrix-binding ebh</fullName>
    </recommendedName>
</protein>
<reference evidence="1 2" key="1">
    <citation type="journal article" date="2017" name="BMC Genomics">
        <title>Whole-genome assembly of Babesia ovata and comparative genomics between closely related pathogens.</title>
        <authorList>
            <person name="Yamagishi J."/>
            <person name="Asada M."/>
            <person name="Hakimi H."/>
            <person name="Tanaka T.Q."/>
            <person name="Sugimoto C."/>
            <person name="Kawazu S."/>
        </authorList>
    </citation>
    <scope>NUCLEOTIDE SEQUENCE [LARGE SCALE GENOMIC DNA]</scope>
    <source>
        <strain evidence="1 2">Miyake</strain>
    </source>
</reference>
<gene>
    <name evidence="1" type="ORF">BOVATA_050240</name>
</gene>
<dbReference type="GeneID" id="39877301"/>
<evidence type="ECO:0000313" key="1">
    <source>
        <dbReference type="EMBL" id="GBE63531.1"/>
    </source>
</evidence>
<dbReference type="PANTHER" id="PTHR18976">
    <property type="entry name" value="APOLIPOPROTEIN"/>
    <property type="match status" value="1"/>
</dbReference>
<proteinExistence type="predicted"/>
<sequence>MAFLHSVLNDVYEKQPYKVGKESHLKSVVDALNEKLCSGHDGFKSAIVKVADGVREYNREVRESNNHVKSKITDFDREIKRLKTTVSKILETHSVSGTPDAKKIGLAEELVDKKALECRQYAEHFTSALDTHKTDEKTKVALNDLNDKLRDKIEYVRSTVQYEAERLEKVRRQEREDTAERTKKVVEVMKKCGEEISSHITTEVTDLVRKLKKLVEDILKELQKLRESLVQFVHKLGKWIDAADGAIKAADKNVDDILKNVDESYGSIFPMKIGAAADQVQRDIDQLYNAANFAKSEVGRLVTDAKKKVDHLEKGLKEDLNGMKMAINAKVTEIQTEIGKLHHVVEQGREGTGTKTVVAVMQYIQRKVAGITGRSGLKGIVDGVHEYAKTFANGMFENKVKEWLNHIFDKAPVKNLLAAYVSGNSAHLQSTYTSGAQDGLYKMLNDKVASVISNEVKKKFFSGGFPFATVVEASNPNSIEHNVKAVKQACEQFAEGLGRAMMHLKINVHMIVKAIGEEKDLYGSNTGKHDKTNLESAVNLILPALVGAAKQVGETVALFAGDNASKMQRYVEQTLADAKQLDSNLEKALGLSAGGIGPPGSSGTNYADKVDTAINEVTRTVTAQLPPDNDGGVQLTNFTYSFARPNGRGRQATDAKSRKEILDDAINDFKSKVVDDALSSIDSLKSQVEQQVGVVTTHVTELREAIKRIGYYAKGQLNDLKDKYFKKYDSASPKEAAESINKIHSDLSELQKKLESGPIKDAKNFTRIAGTADTLRNATVETLKKLVNKEIEAAQNIITIHFQKQYVDSIKRLLTSFAEKVEEELKPLPKDILHDLTLGHKAFMSKFAEHIITNPKSIVGIKDIENTPSQEKSPLSQAAIKLHGSVRRFFRDYQKNPDFSKDFRKIETSNDALQKMLAELITSKHFNNEFNNNLQSLNNELRALHPSEFGASSTPMLQSLKEGLDALTKELSKAYLNTYEGLPYEEADKDKYAKAFITSFYTIHDSLTEVKEKCNSEDQWKDKKCCEIQGRIKNPLGKFMKRCGFKIGHDENSKDSELQYPSDLNGQQILQKLLAKSFDDTEQIKHIKECLPDKTKTQIENTFNITHLLECLLHHVDTFNEVSHLALRTKPRSPVMFTKCLLGVRVSRIIAYGHLCVT</sequence>
<evidence type="ECO:0008006" key="3">
    <source>
        <dbReference type="Google" id="ProtNLM"/>
    </source>
</evidence>
<accession>A0A2H6KKK9</accession>
<organism evidence="1 2">
    <name type="scientific">Babesia ovata</name>
    <dbReference type="NCBI Taxonomy" id="189622"/>
    <lineage>
        <taxon>Eukaryota</taxon>
        <taxon>Sar</taxon>
        <taxon>Alveolata</taxon>
        <taxon>Apicomplexa</taxon>
        <taxon>Aconoidasida</taxon>
        <taxon>Piroplasmida</taxon>
        <taxon>Babesiidae</taxon>
        <taxon>Babesia</taxon>
    </lineage>
</organism>
<name>A0A2H6KKK9_9APIC</name>
<keyword evidence="2" id="KW-1185">Reference proteome</keyword>
<dbReference type="EMBL" id="BDSA01000075">
    <property type="protein sequence ID" value="GBE63531.1"/>
    <property type="molecule type" value="Genomic_DNA"/>
</dbReference>